<reference evidence="1 2" key="1">
    <citation type="journal article" date="2022" name="Plant J.">
        <title>Chromosome-level genome of Camellia lanceoleosa provides a valuable resource for understanding genome evolution and self-incompatibility.</title>
        <authorList>
            <person name="Gong W."/>
            <person name="Xiao S."/>
            <person name="Wang L."/>
            <person name="Liao Z."/>
            <person name="Chang Y."/>
            <person name="Mo W."/>
            <person name="Hu G."/>
            <person name="Li W."/>
            <person name="Zhao G."/>
            <person name="Zhu H."/>
            <person name="Hu X."/>
            <person name="Ji K."/>
            <person name="Xiang X."/>
            <person name="Song Q."/>
            <person name="Yuan D."/>
            <person name="Jin S."/>
            <person name="Zhang L."/>
        </authorList>
    </citation>
    <scope>NUCLEOTIDE SEQUENCE [LARGE SCALE GENOMIC DNA]</scope>
    <source>
        <strain evidence="1">SQ_2022a</strain>
    </source>
</reference>
<gene>
    <name evidence="1" type="ORF">LOK49_LG09G01764</name>
</gene>
<name>A0ACC0GLJ3_9ERIC</name>
<evidence type="ECO:0000313" key="2">
    <source>
        <dbReference type="Proteomes" id="UP001060215"/>
    </source>
</evidence>
<sequence>MIYWWIGEGFTPPIGRRQSSFTPEQFANEFFNKLIAKGFIEPMCKNSRLGVDICKMHHVVRSMVIKLAKRTDFFNFDDEGTAKENDSCSLRACLKGEGLTNIQDLGKLHTLFNVNETILNFKPEWFSKTKNFNVLSWEGGRPRPCITLKLRILRL</sequence>
<accession>A0ACC0GLJ3</accession>
<comment type="caution">
    <text evidence="1">The sequence shown here is derived from an EMBL/GenBank/DDBJ whole genome shotgun (WGS) entry which is preliminary data.</text>
</comment>
<keyword evidence="2" id="KW-1185">Reference proteome</keyword>
<proteinExistence type="predicted"/>
<dbReference type="Proteomes" id="UP001060215">
    <property type="component" value="Chromosome 8"/>
</dbReference>
<evidence type="ECO:0000313" key="1">
    <source>
        <dbReference type="EMBL" id="KAI8001729.1"/>
    </source>
</evidence>
<dbReference type="EMBL" id="CM045765">
    <property type="protein sequence ID" value="KAI8001729.1"/>
    <property type="molecule type" value="Genomic_DNA"/>
</dbReference>
<protein>
    <submittedName>
        <fullName evidence="1">Uncharacterized protein</fullName>
    </submittedName>
</protein>
<organism evidence="1 2">
    <name type="scientific">Camellia lanceoleosa</name>
    <dbReference type="NCBI Taxonomy" id="1840588"/>
    <lineage>
        <taxon>Eukaryota</taxon>
        <taxon>Viridiplantae</taxon>
        <taxon>Streptophyta</taxon>
        <taxon>Embryophyta</taxon>
        <taxon>Tracheophyta</taxon>
        <taxon>Spermatophyta</taxon>
        <taxon>Magnoliopsida</taxon>
        <taxon>eudicotyledons</taxon>
        <taxon>Gunneridae</taxon>
        <taxon>Pentapetalae</taxon>
        <taxon>asterids</taxon>
        <taxon>Ericales</taxon>
        <taxon>Theaceae</taxon>
        <taxon>Camellia</taxon>
    </lineage>
</organism>